<dbReference type="CDD" id="cd21037">
    <property type="entry name" value="MLKL_NTD"/>
    <property type="match status" value="1"/>
</dbReference>
<accession>A0A0H2RLJ4</accession>
<dbReference type="InParanoid" id="A0A0H2RLJ4"/>
<gene>
    <name evidence="4" type="ORF">SCHPADRAFT_419928</name>
</gene>
<dbReference type="InterPro" id="IPR007111">
    <property type="entry name" value="NACHT_NTPase"/>
</dbReference>
<reference evidence="4 5" key="1">
    <citation type="submission" date="2015-04" db="EMBL/GenBank/DDBJ databases">
        <title>Complete genome sequence of Schizopora paradoxa KUC8140, a cosmopolitan wood degrader in East Asia.</title>
        <authorList>
            <consortium name="DOE Joint Genome Institute"/>
            <person name="Min B."/>
            <person name="Park H."/>
            <person name="Jang Y."/>
            <person name="Kim J.-J."/>
            <person name="Kim K.H."/>
            <person name="Pangilinan J."/>
            <person name="Lipzen A."/>
            <person name="Riley R."/>
            <person name="Grigoriev I.V."/>
            <person name="Spatafora J.W."/>
            <person name="Choi I.-G."/>
        </authorList>
    </citation>
    <scope>NUCLEOTIDE SEQUENCE [LARGE SCALE GENOMIC DNA]</scope>
    <source>
        <strain evidence="4 5">KUC8140</strain>
    </source>
</reference>
<feature type="compositionally biased region" description="Polar residues" evidence="2">
    <location>
        <begin position="82"/>
        <end position="91"/>
    </location>
</feature>
<evidence type="ECO:0000256" key="2">
    <source>
        <dbReference type="SAM" id="MobiDB-lite"/>
    </source>
</evidence>
<dbReference type="InterPro" id="IPR027417">
    <property type="entry name" value="P-loop_NTPase"/>
</dbReference>
<sequence>MSPTETAGRSFKSKLLDLIICKRSSVATALDSEREAYALKPRELDVADHSGVLEVATPAKSDTEASDKSDLRLGNALEVHPSKSNQLQRQPDGNFREHEAADKSDPTRLAPNDEKDDSTSKGPYSHLIQTTDSLVTAVLEGLKDVGSNLPGIGAIAVVLSLKDKLQLEDANRKEVEDILKYIEVLCRSANGARGIPDMSHTRPIQLSDDLIRHLKRASKDLEATKGRNRVVRLINANAIEEELKAIWEGIQRHMNEFQFAATIKSDRVLSEVYKKLWSEAEKEEERRINDVLERMPAANLARHDAQRTERSRVVACSKGTRVNVIKDIQDWAMNADDDGKHVFWLNGLAGTGKSTIAKSVAEWALKEKILGANFFFARDIAELNGPSLVFSTLSYELSRFDAEFKRALYEVLYEDSRVPFSNLETQFEKLICRPFAACRGKRPILVMLDALDECAEDAGILLRLFLKYKAESAEVPNLRIFITSRPETRIRSVLYQPTSEKHFDKFILHDIDARTVREDIQTYLDLEFSKITSGTLGSHIPPDWPAQDDRTALLDLCGKFFAYAATAIRFIGDEVIGDPVEQLRDVLRITSTVRDDEPSENDARPYVELDSLYLEILNQSVSKTAAGRYLKRTRRVLATVLCLREPLSVSDIAQLLSISVEDVSNALRNLHSIIAIPDNKRGLLQFFHASFPDFIRDQERCTDSRFYVDTASSEILSLEHVLSLRCMAIVGKVDFSVTLPSLVAYASKHWPSHLKGGFSHEPCSESSDGLSYIPPTQLNTTPRLPLGILRETEVREIREWATRTDDSAPPIFWLTGEMGTDISALLFDILDWARQERNFLLGYYGFRPRVEGGSDVTSVLPTLASQLADTDTGYKKTLIKVLCENKDIASNSNFEEQFKGLFLSPLSTRQSEGPIIIILEGISLYTSEKGGMDMLKNVMRMVELGGGLFRVLIEGSREAEYIPQFMSELKTQRKCEAISLMDIRTRNQNLLTLQSMFKKIIKDADKYVCRIPERWPWGESAFKILVYNSGFWCLAYNDTARRFIRDKNIRNPVSQLQEIQRADEIQLELEDGHLHIKRMLKRYEALHKLFTHILRIAAIECSSVFENSAAQNLVQRVVATVACCRNTPRFRKIELGAFLSGDGDPNPVLLVPQSLQSVIFSGPSDLDDPEDYSIAFHDTEFRDFIRDESYCVDKRFLVNIPEHENFMALRCLEILRNDTVVPETVMQYALRSWLSHLKSGTCLCDELVQHLIWLCSGEARFRRAYSYALHHNGREDPIFTLQSLVGRYNPRDSDALLAALLNRG</sequence>
<feature type="region of interest" description="Disordered" evidence="2">
    <location>
        <begin position="79"/>
        <end position="125"/>
    </location>
</feature>
<dbReference type="InterPro" id="IPR056884">
    <property type="entry name" value="NPHP3-like_N"/>
</dbReference>
<feature type="domain" description="NACHT" evidence="3">
    <location>
        <begin position="341"/>
        <end position="486"/>
    </location>
</feature>
<dbReference type="Pfam" id="PF24883">
    <property type="entry name" value="NPHP3_N"/>
    <property type="match status" value="2"/>
</dbReference>
<dbReference type="PANTHER" id="PTHR10039">
    <property type="entry name" value="AMELOGENIN"/>
    <property type="match status" value="1"/>
</dbReference>
<dbReference type="SUPFAM" id="SSF52540">
    <property type="entry name" value="P-loop containing nucleoside triphosphate hydrolases"/>
    <property type="match status" value="1"/>
</dbReference>
<evidence type="ECO:0000256" key="1">
    <source>
        <dbReference type="ARBA" id="ARBA00022737"/>
    </source>
</evidence>
<keyword evidence="1" id="KW-0677">Repeat</keyword>
<dbReference type="Gene3D" id="3.40.50.300">
    <property type="entry name" value="P-loop containing nucleotide triphosphate hydrolases"/>
    <property type="match status" value="1"/>
</dbReference>
<name>A0A0H2RLJ4_9AGAM</name>
<evidence type="ECO:0000313" key="5">
    <source>
        <dbReference type="Proteomes" id="UP000053477"/>
    </source>
</evidence>
<keyword evidence="5" id="KW-1185">Reference proteome</keyword>
<dbReference type="OrthoDB" id="5967843at2759"/>
<protein>
    <recommendedName>
        <fullName evidence="3">NACHT domain-containing protein</fullName>
    </recommendedName>
</protein>
<proteinExistence type="predicted"/>
<feature type="compositionally biased region" description="Basic and acidic residues" evidence="2">
    <location>
        <begin position="94"/>
        <end position="119"/>
    </location>
</feature>
<dbReference type="PANTHER" id="PTHR10039:SF17">
    <property type="entry name" value="FUNGAL STAND N-TERMINAL GOODBYE DOMAIN-CONTAINING PROTEIN-RELATED"/>
    <property type="match status" value="1"/>
</dbReference>
<evidence type="ECO:0000259" key="3">
    <source>
        <dbReference type="PROSITE" id="PS50837"/>
    </source>
</evidence>
<dbReference type="STRING" id="27342.A0A0H2RLJ4"/>
<organism evidence="4 5">
    <name type="scientific">Schizopora paradoxa</name>
    <dbReference type="NCBI Taxonomy" id="27342"/>
    <lineage>
        <taxon>Eukaryota</taxon>
        <taxon>Fungi</taxon>
        <taxon>Dikarya</taxon>
        <taxon>Basidiomycota</taxon>
        <taxon>Agaricomycotina</taxon>
        <taxon>Agaricomycetes</taxon>
        <taxon>Hymenochaetales</taxon>
        <taxon>Schizoporaceae</taxon>
        <taxon>Schizopora</taxon>
    </lineage>
</organism>
<dbReference type="EMBL" id="KQ085978">
    <property type="protein sequence ID" value="KLO12427.1"/>
    <property type="molecule type" value="Genomic_DNA"/>
</dbReference>
<evidence type="ECO:0000313" key="4">
    <source>
        <dbReference type="EMBL" id="KLO12427.1"/>
    </source>
</evidence>
<dbReference type="PROSITE" id="PS50837">
    <property type="entry name" value="NACHT"/>
    <property type="match status" value="1"/>
</dbReference>
<dbReference type="InterPro" id="IPR059179">
    <property type="entry name" value="MLKL-like_MCAfunc"/>
</dbReference>
<dbReference type="Proteomes" id="UP000053477">
    <property type="component" value="Unassembled WGS sequence"/>
</dbReference>